<dbReference type="InterPro" id="IPR058533">
    <property type="entry name" value="Cation_efflux_TM"/>
</dbReference>
<dbReference type="RefSeq" id="WP_149486151.1">
    <property type="nucleotide sequence ID" value="NZ_CP036150.1"/>
</dbReference>
<dbReference type="SUPFAM" id="SSF161111">
    <property type="entry name" value="Cation efflux protein transmembrane domain-like"/>
    <property type="match status" value="1"/>
</dbReference>
<dbReference type="Gene3D" id="3.30.70.1350">
    <property type="entry name" value="Cation efflux protein, cytoplasmic domain"/>
    <property type="match status" value="1"/>
</dbReference>
<feature type="transmembrane region" description="Helical" evidence="7">
    <location>
        <begin position="118"/>
        <end position="138"/>
    </location>
</feature>
<dbReference type="OrthoDB" id="9806522at2"/>
<feature type="transmembrane region" description="Helical" evidence="7">
    <location>
        <begin position="48"/>
        <end position="65"/>
    </location>
</feature>
<name>A0A5C1QKE5_9SPIO</name>
<protein>
    <submittedName>
        <fullName evidence="10">Cation transporter</fullName>
    </submittedName>
</protein>
<evidence type="ECO:0000256" key="7">
    <source>
        <dbReference type="SAM" id="Phobius"/>
    </source>
</evidence>
<dbReference type="InterPro" id="IPR036837">
    <property type="entry name" value="Cation_efflux_CTD_sf"/>
</dbReference>
<feature type="transmembrane region" description="Helical" evidence="7">
    <location>
        <begin position="21"/>
        <end position="42"/>
    </location>
</feature>
<feature type="domain" description="Cation efflux protein cytoplasmic" evidence="9">
    <location>
        <begin position="215"/>
        <end position="291"/>
    </location>
</feature>
<evidence type="ECO:0000256" key="3">
    <source>
        <dbReference type="ARBA" id="ARBA00022448"/>
    </source>
</evidence>
<dbReference type="InterPro" id="IPR002524">
    <property type="entry name" value="Cation_efflux"/>
</dbReference>
<evidence type="ECO:0000313" key="11">
    <source>
        <dbReference type="Proteomes" id="UP000324209"/>
    </source>
</evidence>
<dbReference type="Pfam" id="PF01545">
    <property type="entry name" value="Cation_efflux"/>
    <property type="match status" value="1"/>
</dbReference>
<organism evidence="10 11">
    <name type="scientific">Oceanispirochaeta crateris</name>
    <dbReference type="NCBI Taxonomy" id="2518645"/>
    <lineage>
        <taxon>Bacteria</taxon>
        <taxon>Pseudomonadati</taxon>
        <taxon>Spirochaetota</taxon>
        <taxon>Spirochaetia</taxon>
        <taxon>Spirochaetales</taxon>
        <taxon>Spirochaetaceae</taxon>
        <taxon>Oceanispirochaeta</taxon>
    </lineage>
</organism>
<evidence type="ECO:0000259" key="9">
    <source>
        <dbReference type="Pfam" id="PF16916"/>
    </source>
</evidence>
<dbReference type="PANTHER" id="PTHR43840:SF50">
    <property type="entry name" value="MANGANESE EFFLUX SYSTEM PROTEIN MNES"/>
    <property type="match status" value="1"/>
</dbReference>
<keyword evidence="4 7" id="KW-0812">Transmembrane</keyword>
<evidence type="ECO:0000256" key="5">
    <source>
        <dbReference type="ARBA" id="ARBA00022989"/>
    </source>
</evidence>
<evidence type="ECO:0000256" key="1">
    <source>
        <dbReference type="ARBA" id="ARBA00004141"/>
    </source>
</evidence>
<dbReference type="EMBL" id="CP036150">
    <property type="protein sequence ID" value="QEN08071.1"/>
    <property type="molecule type" value="Genomic_DNA"/>
</dbReference>
<dbReference type="FunFam" id="1.20.1510.10:FF:000006">
    <property type="entry name" value="Divalent cation efflux transporter"/>
    <property type="match status" value="1"/>
</dbReference>
<feature type="transmembrane region" description="Helical" evidence="7">
    <location>
        <begin position="159"/>
        <end position="177"/>
    </location>
</feature>
<dbReference type="Gene3D" id="1.20.1510.10">
    <property type="entry name" value="Cation efflux protein transmembrane domain"/>
    <property type="match status" value="1"/>
</dbReference>
<dbReference type="Pfam" id="PF16916">
    <property type="entry name" value="ZT_dimer"/>
    <property type="match status" value="1"/>
</dbReference>
<evidence type="ECO:0000256" key="6">
    <source>
        <dbReference type="ARBA" id="ARBA00023136"/>
    </source>
</evidence>
<evidence type="ECO:0000256" key="4">
    <source>
        <dbReference type="ARBA" id="ARBA00022692"/>
    </source>
</evidence>
<sequence length="307" mass="33761">MKQDARIQIIRRTSWIGIIGNGFLALLKIILGLFSGSIAVVADGIDSSADIVTSLITLFTANIINEPPDKEHPWGHARAETIATKALSFFIFFAGAQLFISTIQNLLTNELRQLPGKWALVAAGISIIGKILLALNKYNAGKITKSSMLIADAKNMQNDIILSLTVLIGLGCTYYFNLPLIDMLTGLFISLWIMKTAYSLFMETSIELMDSVSDDTLYSTVFKAATETPGVINPHRARIRKLNNLYDIDLDIEVCGTISVREAHGIAVKVEENIKKALPEIFDIMVHVEPEGNIESGEQFGLTPEDF</sequence>
<accession>A0A5C1QKE5</accession>
<dbReference type="SUPFAM" id="SSF160240">
    <property type="entry name" value="Cation efflux protein cytoplasmic domain-like"/>
    <property type="match status" value="1"/>
</dbReference>
<dbReference type="InterPro" id="IPR050291">
    <property type="entry name" value="CDF_Transporter"/>
</dbReference>
<proteinExistence type="inferred from homology"/>
<dbReference type="PANTHER" id="PTHR43840">
    <property type="entry name" value="MITOCHONDRIAL METAL TRANSPORTER 1-RELATED"/>
    <property type="match status" value="1"/>
</dbReference>
<evidence type="ECO:0000256" key="2">
    <source>
        <dbReference type="ARBA" id="ARBA00008114"/>
    </source>
</evidence>
<reference evidence="10 11" key="1">
    <citation type="submission" date="2019-02" db="EMBL/GenBank/DDBJ databases">
        <title>Complete Genome Sequence and Methylome Analysis of free living Spirochaetas.</title>
        <authorList>
            <person name="Fomenkov A."/>
            <person name="Dubinina G."/>
            <person name="Leshcheva N."/>
            <person name="Mikheeva N."/>
            <person name="Grabovich M."/>
            <person name="Vincze T."/>
            <person name="Roberts R.J."/>
        </authorList>
    </citation>
    <scope>NUCLEOTIDE SEQUENCE [LARGE SCALE GENOMIC DNA]</scope>
    <source>
        <strain evidence="10 11">K2</strain>
    </source>
</reference>
<keyword evidence="11" id="KW-1185">Reference proteome</keyword>
<dbReference type="InterPro" id="IPR027469">
    <property type="entry name" value="Cation_efflux_TMD_sf"/>
</dbReference>
<dbReference type="AlphaFoldDB" id="A0A5C1QKE5"/>
<evidence type="ECO:0000259" key="8">
    <source>
        <dbReference type="Pfam" id="PF01545"/>
    </source>
</evidence>
<dbReference type="Proteomes" id="UP000324209">
    <property type="component" value="Chromosome"/>
</dbReference>
<gene>
    <name evidence="10" type="ORF">EXM22_08760</name>
</gene>
<feature type="transmembrane region" description="Helical" evidence="7">
    <location>
        <begin position="86"/>
        <end position="106"/>
    </location>
</feature>
<keyword evidence="3" id="KW-0813">Transport</keyword>
<comment type="subcellular location">
    <subcellularLocation>
        <location evidence="1">Membrane</location>
        <topology evidence="1">Multi-pass membrane protein</topology>
    </subcellularLocation>
</comment>
<dbReference type="NCBIfam" id="TIGR01297">
    <property type="entry name" value="CDF"/>
    <property type="match status" value="1"/>
</dbReference>
<dbReference type="KEGG" id="ock:EXM22_08760"/>
<evidence type="ECO:0000313" key="10">
    <source>
        <dbReference type="EMBL" id="QEN08071.1"/>
    </source>
</evidence>
<feature type="domain" description="Cation efflux protein transmembrane" evidence="8">
    <location>
        <begin position="15"/>
        <end position="209"/>
    </location>
</feature>
<dbReference type="GO" id="GO:0008324">
    <property type="term" value="F:monoatomic cation transmembrane transporter activity"/>
    <property type="evidence" value="ECO:0007669"/>
    <property type="project" value="InterPro"/>
</dbReference>
<comment type="similarity">
    <text evidence="2">Belongs to the cation diffusion facilitator (CDF) transporter (TC 2.A.4) family.</text>
</comment>
<dbReference type="InterPro" id="IPR027470">
    <property type="entry name" value="Cation_efflux_CTD"/>
</dbReference>
<keyword evidence="5 7" id="KW-1133">Transmembrane helix</keyword>
<keyword evidence="6 7" id="KW-0472">Membrane</keyword>
<dbReference type="GO" id="GO:0016020">
    <property type="term" value="C:membrane"/>
    <property type="evidence" value="ECO:0007669"/>
    <property type="project" value="UniProtKB-SubCell"/>
</dbReference>